<feature type="compositionally biased region" description="Acidic residues" evidence="1">
    <location>
        <begin position="45"/>
        <end position="57"/>
    </location>
</feature>
<dbReference type="EMBL" id="JANPWB010000005">
    <property type="protein sequence ID" value="KAJ1189816.1"/>
    <property type="molecule type" value="Genomic_DNA"/>
</dbReference>
<sequence length="69" mass="7618">MWDAAPSVAKASAPLPDDANAYKDRVPFLHEDEPGDGRVAAVDPVDSDEEEAEDLDEDNRTAIIQQYFQ</sequence>
<evidence type="ECO:0000256" key="1">
    <source>
        <dbReference type="SAM" id="MobiDB-lite"/>
    </source>
</evidence>
<evidence type="ECO:0000313" key="2">
    <source>
        <dbReference type="EMBL" id="KAJ1189816.1"/>
    </source>
</evidence>
<organism evidence="2 3">
    <name type="scientific">Pleurodeles waltl</name>
    <name type="common">Iberian ribbed newt</name>
    <dbReference type="NCBI Taxonomy" id="8319"/>
    <lineage>
        <taxon>Eukaryota</taxon>
        <taxon>Metazoa</taxon>
        <taxon>Chordata</taxon>
        <taxon>Craniata</taxon>
        <taxon>Vertebrata</taxon>
        <taxon>Euteleostomi</taxon>
        <taxon>Amphibia</taxon>
        <taxon>Batrachia</taxon>
        <taxon>Caudata</taxon>
        <taxon>Salamandroidea</taxon>
        <taxon>Salamandridae</taxon>
        <taxon>Pleurodelinae</taxon>
        <taxon>Pleurodeles</taxon>
    </lineage>
</organism>
<protein>
    <submittedName>
        <fullName evidence="2">Uncharacterized protein</fullName>
    </submittedName>
</protein>
<proteinExistence type="predicted"/>
<feature type="region of interest" description="Disordered" evidence="1">
    <location>
        <begin position="28"/>
        <end position="60"/>
    </location>
</feature>
<comment type="caution">
    <text evidence="2">The sequence shown here is derived from an EMBL/GenBank/DDBJ whole genome shotgun (WGS) entry which is preliminary data.</text>
</comment>
<evidence type="ECO:0000313" key="3">
    <source>
        <dbReference type="Proteomes" id="UP001066276"/>
    </source>
</evidence>
<reference evidence="2" key="1">
    <citation type="journal article" date="2022" name="bioRxiv">
        <title>Sequencing and chromosome-scale assembly of the giantPleurodeles waltlgenome.</title>
        <authorList>
            <person name="Brown T."/>
            <person name="Elewa A."/>
            <person name="Iarovenko S."/>
            <person name="Subramanian E."/>
            <person name="Araus A.J."/>
            <person name="Petzold A."/>
            <person name="Susuki M."/>
            <person name="Suzuki K.-i.T."/>
            <person name="Hayashi T."/>
            <person name="Toyoda A."/>
            <person name="Oliveira C."/>
            <person name="Osipova E."/>
            <person name="Leigh N.D."/>
            <person name="Simon A."/>
            <person name="Yun M.H."/>
        </authorList>
    </citation>
    <scope>NUCLEOTIDE SEQUENCE</scope>
    <source>
        <strain evidence="2">20211129_DDA</strain>
        <tissue evidence="2">Liver</tissue>
    </source>
</reference>
<name>A0AAV7UMH6_PLEWA</name>
<dbReference type="AlphaFoldDB" id="A0AAV7UMH6"/>
<dbReference type="Proteomes" id="UP001066276">
    <property type="component" value="Chromosome 3_1"/>
</dbReference>
<gene>
    <name evidence="2" type="ORF">NDU88_006558</name>
</gene>
<accession>A0AAV7UMH6</accession>
<keyword evidence="3" id="KW-1185">Reference proteome</keyword>